<dbReference type="Proteomes" id="UP001055879">
    <property type="component" value="Linkage Group LG16"/>
</dbReference>
<comment type="caution">
    <text evidence="1">The sequence shown here is derived from an EMBL/GenBank/DDBJ whole genome shotgun (WGS) entry which is preliminary data.</text>
</comment>
<organism evidence="1 2">
    <name type="scientific">Arctium lappa</name>
    <name type="common">Greater burdock</name>
    <name type="synonym">Lappa major</name>
    <dbReference type="NCBI Taxonomy" id="4217"/>
    <lineage>
        <taxon>Eukaryota</taxon>
        <taxon>Viridiplantae</taxon>
        <taxon>Streptophyta</taxon>
        <taxon>Embryophyta</taxon>
        <taxon>Tracheophyta</taxon>
        <taxon>Spermatophyta</taxon>
        <taxon>Magnoliopsida</taxon>
        <taxon>eudicotyledons</taxon>
        <taxon>Gunneridae</taxon>
        <taxon>Pentapetalae</taxon>
        <taxon>asterids</taxon>
        <taxon>campanulids</taxon>
        <taxon>Asterales</taxon>
        <taxon>Asteraceae</taxon>
        <taxon>Carduoideae</taxon>
        <taxon>Cardueae</taxon>
        <taxon>Arctiinae</taxon>
        <taxon>Arctium</taxon>
    </lineage>
</organism>
<proteinExistence type="predicted"/>
<evidence type="ECO:0000313" key="1">
    <source>
        <dbReference type="EMBL" id="KAI3669916.1"/>
    </source>
</evidence>
<reference evidence="1 2" key="2">
    <citation type="journal article" date="2022" name="Mol. Ecol. Resour.">
        <title>The genomes of chicory, endive, great burdock and yacon provide insights into Asteraceae paleo-polyploidization history and plant inulin production.</title>
        <authorList>
            <person name="Fan W."/>
            <person name="Wang S."/>
            <person name="Wang H."/>
            <person name="Wang A."/>
            <person name="Jiang F."/>
            <person name="Liu H."/>
            <person name="Zhao H."/>
            <person name="Xu D."/>
            <person name="Zhang Y."/>
        </authorList>
    </citation>
    <scope>NUCLEOTIDE SEQUENCE [LARGE SCALE GENOMIC DNA]</scope>
    <source>
        <strain evidence="2">cv. Niubang</strain>
    </source>
</reference>
<evidence type="ECO:0000313" key="2">
    <source>
        <dbReference type="Proteomes" id="UP001055879"/>
    </source>
</evidence>
<accession>A0ACB8XNA4</accession>
<sequence>MGSSHTPSFWRFDSPLIYLFAGITLILSLIVVALIILACSQRKRRPAEAGGDVESGGEPRKTVTAVYNGGDGTDNTPKVVVIMAGDELPTYLATPAASGDVAGDTGVSN</sequence>
<reference evidence="2" key="1">
    <citation type="journal article" date="2022" name="Mol. Ecol. Resour.">
        <title>The genomes of chicory, endive, great burdock and yacon provide insights into Asteraceae palaeo-polyploidization history and plant inulin production.</title>
        <authorList>
            <person name="Fan W."/>
            <person name="Wang S."/>
            <person name="Wang H."/>
            <person name="Wang A."/>
            <person name="Jiang F."/>
            <person name="Liu H."/>
            <person name="Zhao H."/>
            <person name="Xu D."/>
            <person name="Zhang Y."/>
        </authorList>
    </citation>
    <scope>NUCLEOTIDE SEQUENCE [LARGE SCALE GENOMIC DNA]</scope>
    <source>
        <strain evidence="2">cv. Niubang</strain>
    </source>
</reference>
<gene>
    <name evidence="1" type="ORF">L6452_41396</name>
</gene>
<keyword evidence="2" id="KW-1185">Reference proteome</keyword>
<name>A0ACB8XNA4_ARCLA</name>
<protein>
    <submittedName>
        <fullName evidence="1">Uncharacterized protein</fullName>
    </submittedName>
</protein>
<dbReference type="EMBL" id="CM042062">
    <property type="protein sequence ID" value="KAI3669916.1"/>
    <property type="molecule type" value="Genomic_DNA"/>
</dbReference>